<protein>
    <submittedName>
        <fullName evidence="2">Uncharacterized protein</fullName>
    </submittedName>
</protein>
<reference evidence="2 3" key="1">
    <citation type="submission" date="2019-05" db="EMBL/GenBank/DDBJ databases">
        <title>Another draft genome of Portunus trituberculatus and its Hox gene families provides insights of decapod evolution.</title>
        <authorList>
            <person name="Jeong J.-H."/>
            <person name="Song I."/>
            <person name="Kim S."/>
            <person name="Choi T."/>
            <person name="Kim D."/>
            <person name="Ryu S."/>
            <person name="Kim W."/>
        </authorList>
    </citation>
    <scope>NUCLEOTIDE SEQUENCE [LARGE SCALE GENOMIC DNA]</scope>
    <source>
        <tissue evidence="2">Muscle</tissue>
    </source>
</reference>
<keyword evidence="3" id="KW-1185">Reference proteome</keyword>
<evidence type="ECO:0000313" key="2">
    <source>
        <dbReference type="EMBL" id="MPC86189.1"/>
    </source>
</evidence>
<gene>
    <name evidence="2" type="ORF">E2C01_081005</name>
</gene>
<dbReference type="EMBL" id="VSRR010070725">
    <property type="protein sequence ID" value="MPC86189.1"/>
    <property type="molecule type" value="Genomic_DNA"/>
</dbReference>
<feature type="region of interest" description="Disordered" evidence="1">
    <location>
        <begin position="1"/>
        <end position="36"/>
    </location>
</feature>
<name>A0A5B7IVG9_PORTR</name>
<evidence type="ECO:0000313" key="3">
    <source>
        <dbReference type="Proteomes" id="UP000324222"/>
    </source>
</evidence>
<feature type="compositionally biased region" description="Basic and acidic residues" evidence="1">
    <location>
        <begin position="8"/>
        <end position="18"/>
    </location>
</feature>
<proteinExistence type="predicted"/>
<sequence length="63" mass="7373">MKKKREKKVKEEIEEKVPRSTHTNATAIHPHPPTGYAITHITHSSHMYPVTSPRHRSVNYQHH</sequence>
<dbReference type="Proteomes" id="UP000324222">
    <property type="component" value="Unassembled WGS sequence"/>
</dbReference>
<accession>A0A5B7IVG9</accession>
<evidence type="ECO:0000256" key="1">
    <source>
        <dbReference type="SAM" id="MobiDB-lite"/>
    </source>
</evidence>
<comment type="caution">
    <text evidence="2">The sequence shown here is derived from an EMBL/GenBank/DDBJ whole genome shotgun (WGS) entry which is preliminary data.</text>
</comment>
<dbReference type="AlphaFoldDB" id="A0A5B7IVG9"/>
<organism evidence="2 3">
    <name type="scientific">Portunus trituberculatus</name>
    <name type="common">Swimming crab</name>
    <name type="synonym">Neptunus trituberculatus</name>
    <dbReference type="NCBI Taxonomy" id="210409"/>
    <lineage>
        <taxon>Eukaryota</taxon>
        <taxon>Metazoa</taxon>
        <taxon>Ecdysozoa</taxon>
        <taxon>Arthropoda</taxon>
        <taxon>Crustacea</taxon>
        <taxon>Multicrustacea</taxon>
        <taxon>Malacostraca</taxon>
        <taxon>Eumalacostraca</taxon>
        <taxon>Eucarida</taxon>
        <taxon>Decapoda</taxon>
        <taxon>Pleocyemata</taxon>
        <taxon>Brachyura</taxon>
        <taxon>Eubrachyura</taxon>
        <taxon>Portunoidea</taxon>
        <taxon>Portunidae</taxon>
        <taxon>Portuninae</taxon>
        <taxon>Portunus</taxon>
    </lineage>
</organism>